<sequence length="77" mass="8129">MPLYSYRCTACDGTFETLVRSGETPACPSCGSEALDKLLSMPAPDTKSGRLLAAGRAAAAREGHFSNYSRAETKGKV</sequence>
<dbReference type="SMART" id="SM00834">
    <property type="entry name" value="CxxC_CXXC_SSSS"/>
    <property type="match status" value="1"/>
</dbReference>
<dbReference type="Proteomes" id="UP000219621">
    <property type="component" value="Unassembled WGS sequence"/>
</dbReference>
<reference evidence="2 3" key="1">
    <citation type="submission" date="2017-09" db="EMBL/GenBank/DDBJ databases">
        <authorList>
            <person name="Ehlers B."/>
            <person name="Leendertz F.H."/>
        </authorList>
    </citation>
    <scope>NUCLEOTIDE SEQUENCE [LARGE SCALE GENOMIC DNA]</scope>
    <source>
        <strain evidence="2 3">USBA 140</strain>
    </source>
</reference>
<evidence type="ECO:0000313" key="3">
    <source>
        <dbReference type="Proteomes" id="UP000219621"/>
    </source>
</evidence>
<dbReference type="EMBL" id="OCNJ01000009">
    <property type="protein sequence ID" value="SOD99667.1"/>
    <property type="molecule type" value="Genomic_DNA"/>
</dbReference>
<dbReference type="AlphaFoldDB" id="A0A286GVT6"/>
<evidence type="ECO:0000259" key="1">
    <source>
        <dbReference type="SMART" id="SM00834"/>
    </source>
</evidence>
<protein>
    <submittedName>
        <fullName evidence="2">Putative regulatory protein, FmdB family</fullName>
    </submittedName>
</protein>
<organism evidence="2 3">
    <name type="scientific">Caenispirillum bisanense</name>
    <dbReference type="NCBI Taxonomy" id="414052"/>
    <lineage>
        <taxon>Bacteria</taxon>
        <taxon>Pseudomonadati</taxon>
        <taxon>Pseudomonadota</taxon>
        <taxon>Alphaproteobacteria</taxon>
        <taxon>Rhodospirillales</taxon>
        <taxon>Novispirillaceae</taxon>
        <taxon>Caenispirillum</taxon>
    </lineage>
</organism>
<dbReference type="Pfam" id="PF09723">
    <property type="entry name" value="Zn_ribbon_8"/>
    <property type="match status" value="1"/>
</dbReference>
<evidence type="ECO:0000313" key="2">
    <source>
        <dbReference type="EMBL" id="SOD99667.1"/>
    </source>
</evidence>
<keyword evidence="3" id="KW-1185">Reference proteome</keyword>
<dbReference type="InterPro" id="IPR013429">
    <property type="entry name" value="Regulatory_FmdB_Zinc_ribbon"/>
</dbReference>
<proteinExistence type="predicted"/>
<dbReference type="OrthoDB" id="9813321at2"/>
<feature type="domain" description="Putative regulatory protein FmdB zinc ribbon" evidence="1">
    <location>
        <begin position="1"/>
        <end position="40"/>
    </location>
</feature>
<dbReference type="RefSeq" id="WP_097280777.1">
    <property type="nucleotide sequence ID" value="NZ_OCNJ01000009.1"/>
</dbReference>
<name>A0A286GVT6_9PROT</name>
<accession>A0A286GVT6</accession>
<dbReference type="NCBIfam" id="TIGR02605">
    <property type="entry name" value="CxxC_CxxC_SSSS"/>
    <property type="match status" value="1"/>
</dbReference>
<gene>
    <name evidence="2" type="ORF">SAMN05421508_109117</name>
</gene>